<dbReference type="AlphaFoldDB" id="A0A0R3RXA6"/>
<dbReference type="WBParaSite" id="EEL_0000684701-mRNA-1">
    <property type="protein sequence ID" value="EEL_0000684701-mRNA-1"/>
    <property type="gene ID" value="EEL_0000684701"/>
</dbReference>
<evidence type="ECO:0000313" key="2">
    <source>
        <dbReference type="Proteomes" id="UP000050640"/>
    </source>
</evidence>
<name>A0A0R3RXA6_9BILA</name>
<accession>A0A0R3RXA6</accession>
<protein>
    <submittedName>
        <fullName evidence="3">Uncharacterized protein</fullName>
    </submittedName>
</protein>
<evidence type="ECO:0000256" key="1">
    <source>
        <dbReference type="SAM" id="MobiDB-lite"/>
    </source>
</evidence>
<dbReference type="STRING" id="1147741.A0A0R3RXA6"/>
<sequence>MLSASSGNCGTSVTVSGSCGTSVTVTKTASVENAVTLGDCFVVASDGIPTTSCGRFEGDDDGGDNEGGGSGGGICDANNGVIPMESIPSSSSSTSSSSGLGPAGVMPVEGATTTGKEDLGPVSRDRCNTWPMRRPQLDINAHTSPLIHEQIPEEETE</sequence>
<feature type="compositionally biased region" description="Basic and acidic residues" evidence="1">
    <location>
        <begin position="115"/>
        <end position="127"/>
    </location>
</feature>
<feature type="compositionally biased region" description="Low complexity" evidence="1">
    <location>
        <begin position="9"/>
        <end position="20"/>
    </location>
</feature>
<organism evidence="2 3">
    <name type="scientific">Elaeophora elaphi</name>
    <dbReference type="NCBI Taxonomy" id="1147741"/>
    <lineage>
        <taxon>Eukaryota</taxon>
        <taxon>Metazoa</taxon>
        <taxon>Ecdysozoa</taxon>
        <taxon>Nematoda</taxon>
        <taxon>Chromadorea</taxon>
        <taxon>Rhabditida</taxon>
        <taxon>Spirurina</taxon>
        <taxon>Spiruromorpha</taxon>
        <taxon>Filarioidea</taxon>
        <taxon>Onchocercidae</taxon>
        <taxon>Elaeophora</taxon>
    </lineage>
</organism>
<reference evidence="3" key="1">
    <citation type="submission" date="2017-02" db="UniProtKB">
        <authorList>
            <consortium name="WormBaseParasite"/>
        </authorList>
    </citation>
    <scope>IDENTIFICATION</scope>
</reference>
<feature type="region of interest" description="Disordered" evidence="1">
    <location>
        <begin position="54"/>
        <end position="157"/>
    </location>
</feature>
<feature type="region of interest" description="Disordered" evidence="1">
    <location>
        <begin position="1"/>
        <end position="20"/>
    </location>
</feature>
<feature type="compositionally biased region" description="Low complexity" evidence="1">
    <location>
        <begin position="89"/>
        <end position="98"/>
    </location>
</feature>
<evidence type="ECO:0000313" key="3">
    <source>
        <dbReference type="WBParaSite" id="EEL_0000684701-mRNA-1"/>
    </source>
</evidence>
<dbReference type="Proteomes" id="UP000050640">
    <property type="component" value="Unplaced"/>
</dbReference>
<proteinExistence type="predicted"/>
<keyword evidence="2" id="KW-1185">Reference proteome</keyword>
<feature type="compositionally biased region" description="Gly residues" evidence="1">
    <location>
        <begin position="65"/>
        <end position="74"/>
    </location>
</feature>